<accession>A0AAE5YIH3</accession>
<protein>
    <submittedName>
        <fullName evidence="1">ZnF protein</fullName>
    </submittedName>
</protein>
<evidence type="ECO:0000313" key="2">
    <source>
        <dbReference type="Proteomes" id="UP000831235"/>
    </source>
</evidence>
<evidence type="ECO:0000313" key="1">
    <source>
        <dbReference type="EMBL" id="QBK47215.1"/>
    </source>
</evidence>
<name>A0AAE5YIH3_9MONO</name>
<dbReference type="GeneID" id="80537787"/>
<reference evidence="1" key="1">
    <citation type="journal article" date="2019" name="BMC Genomics">
        <title>An insight into the sialotranscriptome and virome of Amazonian anophelines.</title>
        <authorList>
            <person name="Scarpassa V.M."/>
            <person name="Debat H.J."/>
            <person name="Alencar R.B."/>
            <person name="Saraiva J.F."/>
            <person name="Calvo E."/>
            <person name="Arca B."/>
            <person name="Ribeiro J.M."/>
        </authorList>
    </citation>
    <scope>NUCLEOTIDE SEQUENCE</scope>
    <source>
        <strain evidence="1">AMA</strain>
    </source>
</reference>
<dbReference type="RefSeq" id="YP_010799402.1">
    <property type="nucleotide sequence ID" value="NC_076649.1"/>
</dbReference>
<dbReference type="Proteomes" id="UP000831235">
    <property type="component" value="Segment"/>
</dbReference>
<sequence>MEKTKVSIRCPRCLIKIVLTLGPDANQDLKCPNCDVPINICSIKAG</sequence>
<organism evidence="1 2">
    <name type="scientific">Anopheles marajoara virus</name>
    <dbReference type="NCBI Taxonomy" id="2546225"/>
    <lineage>
        <taxon>Viruses</taxon>
        <taxon>Riboviria</taxon>
        <taxon>Orthornavirae</taxon>
        <taxon>Negarnaviricota</taxon>
        <taxon>Haploviricotina</taxon>
        <taxon>Monjiviricetes</taxon>
        <taxon>Mononegavirales</taxon>
        <taxon>Xinmoviridae</taxon>
        <taxon>Madalivirus</taxon>
        <taxon>Madalivirus amapaense</taxon>
    </lineage>
</organism>
<dbReference type="KEGG" id="vg:80537787"/>
<dbReference type="EMBL" id="MH822965">
    <property type="protein sequence ID" value="QBK47215.1"/>
    <property type="molecule type" value="Viral_cRNA"/>
</dbReference>
<keyword evidence="2" id="KW-1185">Reference proteome</keyword>
<proteinExistence type="predicted"/>